<evidence type="ECO:0000256" key="1">
    <source>
        <dbReference type="ARBA" id="ARBA00004173"/>
    </source>
</evidence>
<dbReference type="GO" id="GO:0006744">
    <property type="term" value="P:ubiquinone biosynthetic process"/>
    <property type="evidence" value="ECO:0007669"/>
    <property type="project" value="UniProtKB-UniRule"/>
</dbReference>
<keyword evidence="6 8" id="KW-0446">Lipid-binding</keyword>
<organism evidence="11 12">
    <name type="scientific">Bugula neritina</name>
    <name type="common">Brown bryozoan</name>
    <name type="synonym">Sertularia neritina</name>
    <dbReference type="NCBI Taxonomy" id="10212"/>
    <lineage>
        <taxon>Eukaryota</taxon>
        <taxon>Metazoa</taxon>
        <taxon>Spiralia</taxon>
        <taxon>Lophotrochozoa</taxon>
        <taxon>Bryozoa</taxon>
        <taxon>Gymnolaemata</taxon>
        <taxon>Cheilostomatida</taxon>
        <taxon>Flustrina</taxon>
        <taxon>Buguloidea</taxon>
        <taxon>Bugulidae</taxon>
        <taxon>Bugula</taxon>
    </lineage>
</organism>
<evidence type="ECO:0000256" key="5">
    <source>
        <dbReference type="ARBA" id="ARBA00022946"/>
    </source>
</evidence>
<dbReference type="AlphaFoldDB" id="A0A7J7KF79"/>
<evidence type="ECO:0000256" key="2">
    <source>
        <dbReference type="ARBA" id="ARBA00004749"/>
    </source>
</evidence>
<keyword evidence="4 8" id="KW-0831">Ubiquinone biosynthesis</keyword>
<dbReference type="PANTHER" id="PTHR21427:SF19">
    <property type="entry name" value="UBIQUINONE BIOSYNTHESIS PROTEIN COQ9, MITOCHONDRIAL"/>
    <property type="match status" value="1"/>
</dbReference>
<evidence type="ECO:0000256" key="8">
    <source>
        <dbReference type="RuleBase" id="RU366063"/>
    </source>
</evidence>
<protein>
    <recommendedName>
        <fullName evidence="8">Ubiquinone biosynthesis protein</fullName>
    </recommendedName>
</protein>
<dbReference type="EMBL" id="VXIV02000700">
    <property type="protein sequence ID" value="KAF6036584.1"/>
    <property type="molecule type" value="Genomic_DNA"/>
</dbReference>
<dbReference type="UniPathway" id="UPA00232"/>
<evidence type="ECO:0000313" key="11">
    <source>
        <dbReference type="EMBL" id="KAF6036584.1"/>
    </source>
</evidence>
<comment type="pathway">
    <text evidence="2 8">Cofactor biosynthesis; ubiquinone biosynthesis.</text>
</comment>
<evidence type="ECO:0000256" key="4">
    <source>
        <dbReference type="ARBA" id="ARBA00022688"/>
    </source>
</evidence>
<keyword evidence="12" id="KW-1185">Reference proteome</keyword>
<gene>
    <name evidence="11" type="ORF">EB796_005118</name>
</gene>
<evidence type="ECO:0000256" key="3">
    <source>
        <dbReference type="ARBA" id="ARBA00010766"/>
    </source>
</evidence>
<dbReference type="InterPro" id="IPR013718">
    <property type="entry name" value="COQ9_C"/>
</dbReference>
<feature type="domain" description="Ubiquinone biosynthesis protein COQ9 HTH" evidence="10">
    <location>
        <begin position="61"/>
        <end position="90"/>
    </location>
</feature>
<dbReference type="Gene3D" id="1.10.357.10">
    <property type="entry name" value="Tetracycline Repressor, domain 2"/>
    <property type="match status" value="1"/>
</dbReference>
<comment type="similarity">
    <text evidence="3 8">Belongs to the COQ9 family.</text>
</comment>
<dbReference type="FunFam" id="1.10.357.10:FF:000004">
    <property type="entry name" value="Ubiquinone biosynthesis protein COQ9, mitochondrial"/>
    <property type="match status" value="1"/>
</dbReference>
<name>A0A7J7KF79_BUGNE</name>
<dbReference type="NCBIfam" id="TIGR02396">
    <property type="entry name" value="diverge_rpsU"/>
    <property type="match status" value="1"/>
</dbReference>
<sequence length="284" mass="31588">MPTLYKTIGCICRKSLHVATKSQTKNSAYLQQIVENSHSDYNTEHGNHNDGSHCDNHIDVNSVKSSILDQALLHVAELGWSEQAIAAGAKGCGYSSSASGMFPRKGADLALHFYQSSNKSLFDSLQAEVQERALRDDDTPKPSVQAFIMDAVDRRIRMTAVYQSTWPQAMGLMTHPNAAGDAFTNLGQLVDDIWYLAGDKSHDMSWYAKRAELAFIYKTAELFMLQDKSEDFTETSKFIERRFEDLGVVVTTLSLSKDFTAGFLNGGMQSMWTIAKNMAGVYPR</sequence>
<dbReference type="Pfam" id="PF08511">
    <property type="entry name" value="COQ9"/>
    <property type="match status" value="1"/>
</dbReference>
<evidence type="ECO:0000259" key="9">
    <source>
        <dbReference type="Pfam" id="PF08511"/>
    </source>
</evidence>
<dbReference type="GO" id="GO:0005743">
    <property type="term" value="C:mitochondrial inner membrane"/>
    <property type="evidence" value="ECO:0007669"/>
    <property type="project" value="TreeGrafter"/>
</dbReference>
<dbReference type="InterPro" id="IPR012762">
    <property type="entry name" value="Ubiq_biosynth_COQ9"/>
</dbReference>
<comment type="subcellular location">
    <subcellularLocation>
        <location evidence="1 8">Mitochondrion</location>
    </subcellularLocation>
</comment>
<comment type="caution">
    <text evidence="11">The sequence shown here is derived from an EMBL/GenBank/DDBJ whole genome shotgun (WGS) entry which is preliminary data.</text>
</comment>
<dbReference type="Pfam" id="PF21392">
    <property type="entry name" value="COQ9_N"/>
    <property type="match status" value="1"/>
</dbReference>
<evidence type="ECO:0000259" key="10">
    <source>
        <dbReference type="Pfam" id="PF21392"/>
    </source>
</evidence>
<proteinExistence type="inferred from homology"/>
<dbReference type="OrthoDB" id="619536at2759"/>
<dbReference type="GO" id="GO:0008289">
    <property type="term" value="F:lipid binding"/>
    <property type="evidence" value="ECO:0007669"/>
    <property type="project" value="UniProtKB-UniRule"/>
</dbReference>
<keyword evidence="5" id="KW-0809">Transit peptide</keyword>
<comment type="function">
    <text evidence="8">Membrane-associated protein that warps the membrane surface to access and bind aromatic isoprenes with high specificity, including ubiquinone (CoQ) isoprene intermediates and presents them directly to Coq7, therefore facilitating the Coq7-mediated hydroxylase step. Participates in the biosynthesis of coenzyme Q, also named ubiquinone, an essential lipid-soluble electron transporter for aerobic cellular respiration.</text>
</comment>
<evidence type="ECO:0000313" key="12">
    <source>
        <dbReference type="Proteomes" id="UP000593567"/>
    </source>
</evidence>
<evidence type="ECO:0000256" key="6">
    <source>
        <dbReference type="ARBA" id="ARBA00023121"/>
    </source>
</evidence>
<dbReference type="PANTHER" id="PTHR21427">
    <property type="entry name" value="UBIQUINONE BIOSYNTHESIS PROTEIN COQ9, MITOCHONDRIAL"/>
    <property type="match status" value="1"/>
</dbReference>
<feature type="domain" description="COQ9 C-terminal" evidence="9">
    <location>
        <begin position="182"/>
        <end position="246"/>
    </location>
</feature>
<accession>A0A7J7KF79</accession>
<reference evidence="11" key="1">
    <citation type="submission" date="2020-06" db="EMBL/GenBank/DDBJ databases">
        <title>Draft genome of Bugula neritina, a colonial animal packing powerful symbionts and potential medicines.</title>
        <authorList>
            <person name="Rayko M."/>
        </authorList>
    </citation>
    <scope>NUCLEOTIDE SEQUENCE [LARGE SCALE GENOMIC DNA]</scope>
    <source>
        <strain evidence="11">Kwan_BN1</strain>
    </source>
</reference>
<keyword evidence="7 8" id="KW-0496">Mitochondrion</keyword>
<evidence type="ECO:0000256" key="7">
    <source>
        <dbReference type="ARBA" id="ARBA00023128"/>
    </source>
</evidence>
<dbReference type="InterPro" id="IPR048674">
    <property type="entry name" value="COQ9_HTH"/>
</dbReference>
<dbReference type="Proteomes" id="UP000593567">
    <property type="component" value="Unassembled WGS sequence"/>
</dbReference>